<feature type="transmembrane region" description="Helical" evidence="9">
    <location>
        <begin position="582"/>
        <end position="600"/>
    </location>
</feature>
<feature type="transmembrane region" description="Helical" evidence="9">
    <location>
        <begin position="1123"/>
        <end position="1141"/>
    </location>
</feature>
<evidence type="ECO:0000256" key="2">
    <source>
        <dbReference type="ARBA" id="ARBA00006012"/>
    </source>
</evidence>
<keyword evidence="6" id="KW-0067">ATP-binding</keyword>
<dbReference type="InterPro" id="IPR013525">
    <property type="entry name" value="ABC2_TM"/>
</dbReference>
<dbReference type="InterPro" id="IPR027417">
    <property type="entry name" value="P-loop_NTPase"/>
</dbReference>
<keyword evidence="12" id="KW-1185">Reference proteome</keyword>
<feature type="transmembrane region" description="Helical" evidence="9">
    <location>
        <begin position="1230"/>
        <end position="1252"/>
    </location>
</feature>
<dbReference type="GO" id="GO:0016020">
    <property type="term" value="C:membrane"/>
    <property type="evidence" value="ECO:0007669"/>
    <property type="project" value="UniProtKB-SubCell"/>
</dbReference>
<reference evidence="11" key="1">
    <citation type="submission" date="2023-01" db="EMBL/GenBank/DDBJ databases">
        <title>Metagenome sequencing of chrysophaentin producing Chrysophaeum taylorii.</title>
        <authorList>
            <person name="Davison J."/>
            <person name="Bewley C."/>
        </authorList>
    </citation>
    <scope>NUCLEOTIDE SEQUENCE</scope>
    <source>
        <strain evidence="11">NIES-1699</strain>
    </source>
</reference>
<feature type="transmembrane region" description="Helical" evidence="9">
    <location>
        <begin position="1361"/>
        <end position="1382"/>
    </location>
</feature>
<feature type="transmembrane region" description="Helical" evidence="9">
    <location>
        <begin position="506"/>
        <end position="528"/>
    </location>
</feature>
<proteinExistence type="inferred from homology"/>
<dbReference type="Proteomes" id="UP001230188">
    <property type="component" value="Unassembled WGS sequence"/>
</dbReference>
<evidence type="ECO:0000313" key="11">
    <source>
        <dbReference type="EMBL" id="KAJ8612589.1"/>
    </source>
</evidence>
<accession>A0AAD7UN40</accession>
<dbReference type="GO" id="GO:0005524">
    <property type="term" value="F:ATP binding"/>
    <property type="evidence" value="ECO:0007669"/>
    <property type="project" value="UniProtKB-KW"/>
</dbReference>
<evidence type="ECO:0000256" key="9">
    <source>
        <dbReference type="SAM" id="Phobius"/>
    </source>
</evidence>
<dbReference type="PROSITE" id="PS00211">
    <property type="entry name" value="ABC_TRANSPORTER_1"/>
    <property type="match status" value="1"/>
</dbReference>
<comment type="subcellular location">
    <subcellularLocation>
        <location evidence="1">Membrane</location>
        <topology evidence="1">Multi-pass membrane protein</topology>
    </subcellularLocation>
</comment>
<keyword evidence="5" id="KW-0547">Nucleotide-binding</keyword>
<feature type="transmembrane region" description="Helical" evidence="9">
    <location>
        <begin position="1153"/>
        <end position="1173"/>
    </location>
</feature>
<name>A0AAD7UN40_9STRA</name>
<evidence type="ECO:0000313" key="12">
    <source>
        <dbReference type="Proteomes" id="UP001230188"/>
    </source>
</evidence>
<dbReference type="InterPro" id="IPR043926">
    <property type="entry name" value="ABCG_dom"/>
</dbReference>
<evidence type="ECO:0000259" key="10">
    <source>
        <dbReference type="PROSITE" id="PS50893"/>
    </source>
</evidence>
<dbReference type="SMART" id="SM00382">
    <property type="entry name" value="AAA"/>
    <property type="match status" value="2"/>
</dbReference>
<dbReference type="GO" id="GO:0140359">
    <property type="term" value="F:ABC-type transporter activity"/>
    <property type="evidence" value="ECO:0007669"/>
    <property type="project" value="InterPro"/>
</dbReference>
<keyword evidence="8 9" id="KW-0472">Membrane</keyword>
<gene>
    <name evidence="11" type="ORF">CTAYLR_009793</name>
</gene>
<evidence type="ECO:0000256" key="3">
    <source>
        <dbReference type="ARBA" id="ARBA00022448"/>
    </source>
</evidence>
<dbReference type="GO" id="GO:0016887">
    <property type="term" value="F:ATP hydrolysis activity"/>
    <property type="evidence" value="ECO:0007669"/>
    <property type="project" value="InterPro"/>
</dbReference>
<evidence type="ECO:0000256" key="8">
    <source>
        <dbReference type="ARBA" id="ARBA00023136"/>
    </source>
</evidence>
<protein>
    <recommendedName>
        <fullName evidence="10">ABC transporter domain-containing protein</fullName>
    </recommendedName>
</protein>
<keyword evidence="7 9" id="KW-1133">Transmembrane helix</keyword>
<dbReference type="PROSITE" id="PS50893">
    <property type="entry name" value="ABC_TRANSPORTER_2"/>
    <property type="match status" value="2"/>
</dbReference>
<dbReference type="InterPro" id="IPR017871">
    <property type="entry name" value="ABC_transporter-like_CS"/>
</dbReference>
<dbReference type="Pfam" id="PF19055">
    <property type="entry name" value="ABC2_membrane_7"/>
    <property type="match status" value="1"/>
</dbReference>
<dbReference type="SUPFAM" id="SSF52540">
    <property type="entry name" value="P-loop containing nucleoside triphosphate hydrolases"/>
    <property type="match status" value="2"/>
</dbReference>
<dbReference type="CDD" id="cd03232">
    <property type="entry name" value="ABCG_PDR_domain2"/>
    <property type="match status" value="1"/>
</dbReference>
<dbReference type="Pfam" id="PF01061">
    <property type="entry name" value="ABC2_membrane"/>
    <property type="match status" value="2"/>
</dbReference>
<sequence>MELLTDESKAATAEVQVAALERALWRVDEAGARSARAENVRAYADALKQRLSEAGEDIEKIIKEAEASDEALESRASVLIEASPSPLSLEGYLRDIRSVVERVRRQQQPRSSESLAVRVRYVGVSLYRKGGVEILKNATGECLPGTMTLVLGPPAAGKSSFLKTLAGRADENVAKVGTVTYNGSDVYRKRGRPFAVSKIAAYVDQAEDHAPSLTVKETLDFARIMQAPIAGDHRAVRALEAARSQLVMRVFGIEHVQDTIIGNASLRGISGGQRRRVTLAEMLMGKAKIVACDEATTGLDSQTAYEIVVALRAAARVFNLTLVLALLQPPPEVFSSFDALTVLDAGRVIYSGRVDGAVDHFERLGFLLPDRKDPADFLVEIPAAADDLAKACEAPAFLLSEEEDEEEWPSYLRIEFPRSRLFYTIGCAARQIREIRGNPSMRLSKLVTATIVGLATGTLFYDLDYDDYKTKYGICFSTALYLGLGGFSAIPGLIERRRVFAKHRAASFYPTSAFVIADVLVLIPLLAVEAVLFTNLVYWLSGLATSAYGGYLLGVYAVQFTMTLFFGAVAAFAPTAQLAQPLAGLVIVLCVLFSGFIIARTNIPDAWLPVYWVSPIAWGLRTLLVNEFRSPRYDKSTLRGALPGCGEDVSDGVCFLKQFDYQHQRRWYADGLMVLGGTSLVLVLLQIFLLEYCQRPPARPPRSVTDDDRAYYDDADVRGTVAHKNRLSRQRSDRVASSQRDVGRVAASMPFEEVTLKFDDVSYYVPQKKKKKKQKGATTAEELRLLDGVSAYSKPGEMTALMGSSGAGKTTLLDCVAGRKTGGRTTGRIYLNDEPKRQTKWLRISGYVEQLDVHSPGTTVREAVDFSANLRLVESSAAKRRAYCDAVMSMLELTPISDRVVGHTATGGITFEQRKRLTLAIEMAANPSILFLDEPTSGLDSRAALVVVRAVKNVALTRRTVVCTVHQPSYALFQTFDRLLLLKTGGKTVYFGDLNDLVAYLQTAARTLGSSLKPLGKGENPATWMLSAANDPHCDFAAYYNNSDLKKSYYSPTVEEEEEEKTGERRRFVVEPTDLEAPLLLSRDDTTPVVDKYATTSSQQFYFLAKKLRLAYWRSPTYNVSRAMVSVVVALIFGSCFMGSVDDVNDAIGRSGLFFVSTFFMGLIFMNTTMPVIAAERAAFYREQASSMYRPHIYSIAFFLAELPYLVFFSFLFVSVLYGLVDMYGGAAKFFWYLAFYLLFVSVFCFFGQLLVVCLPDVATAQACGPPISSLFSLFSGYVIAPNHIPKAWLFMHYISPVHYVLEGMVATQFHDVSKEVLTGLKYVDGYPTPWYVTLQRYMSGHYKHSNFGGYFVYSHRFLDLGVLLGLAVAFRIITTLALVFLRYETR</sequence>
<comment type="similarity">
    <text evidence="2">Belongs to the ABC transporter superfamily. ABCG family. PDR (TC 3.A.1.205) subfamily.</text>
</comment>
<feature type="transmembrane region" description="Helical" evidence="9">
    <location>
        <begin position="1193"/>
        <end position="1218"/>
    </location>
</feature>
<evidence type="ECO:0000256" key="1">
    <source>
        <dbReference type="ARBA" id="ARBA00004141"/>
    </source>
</evidence>
<dbReference type="EMBL" id="JAQMWT010000045">
    <property type="protein sequence ID" value="KAJ8612589.1"/>
    <property type="molecule type" value="Genomic_DNA"/>
</dbReference>
<evidence type="ECO:0000256" key="7">
    <source>
        <dbReference type="ARBA" id="ARBA00022989"/>
    </source>
</evidence>
<feature type="domain" description="ABC transporter" evidence="10">
    <location>
        <begin position="756"/>
        <end position="1010"/>
    </location>
</feature>
<organism evidence="11 12">
    <name type="scientific">Chrysophaeum taylorii</name>
    <dbReference type="NCBI Taxonomy" id="2483200"/>
    <lineage>
        <taxon>Eukaryota</taxon>
        <taxon>Sar</taxon>
        <taxon>Stramenopiles</taxon>
        <taxon>Ochrophyta</taxon>
        <taxon>Pelagophyceae</taxon>
        <taxon>Pelagomonadales</taxon>
        <taxon>Pelagomonadaceae</taxon>
        <taxon>Chrysophaeum</taxon>
    </lineage>
</organism>
<feature type="transmembrane region" description="Helical" evidence="9">
    <location>
        <begin position="443"/>
        <end position="461"/>
    </location>
</feature>
<dbReference type="PANTHER" id="PTHR19241">
    <property type="entry name" value="ATP-BINDING CASSETTE TRANSPORTER"/>
    <property type="match status" value="1"/>
</dbReference>
<dbReference type="InterPro" id="IPR003593">
    <property type="entry name" value="AAA+_ATPase"/>
</dbReference>
<dbReference type="Gene3D" id="3.40.50.300">
    <property type="entry name" value="P-loop containing nucleotide triphosphate hydrolases"/>
    <property type="match status" value="2"/>
</dbReference>
<comment type="caution">
    <text evidence="11">The sequence shown here is derived from an EMBL/GenBank/DDBJ whole genome shotgun (WGS) entry which is preliminary data.</text>
</comment>
<evidence type="ECO:0000256" key="5">
    <source>
        <dbReference type="ARBA" id="ARBA00022741"/>
    </source>
</evidence>
<feature type="transmembrane region" description="Helical" evidence="9">
    <location>
        <begin position="548"/>
        <end position="570"/>
    </location>
</feature>
<dbReference type="InterPro" id="IPR034003">
    <property type="entry name" value="ABCG_PDR_2"/>
</dbReference>
<evidence type="ECO:0000256" key="6">
    <source>
        <dbReference type="ARBA" id="ARBA00022840"/>
    </source>
</evidence>
<dbReference type="Pfam" id="PF00005">
    <property type="entry name" value="ABC_tran"/>
    <property type="match status" value="2"/>
</dbReference>
<feature type="transmembrane region" description="Helical" evidence="9">
    <location>
        <begin position="473"/>
        <end position="494"/>
    </location>
</feature>
<dbReference type="InterPro" id="IPR003439">
    <property type="entry name" value="ABC_transporter-like_ATP-bd"/>
</dbReference>
<keyword evidence="4 9" id="KW-0812">Transmembrane</keyword>
<feature type="domain" description="ABC transporter" evidence="10">
    <location>
        <begin position="119"/>
        <end position="370"/>
    </location>
</feature>
<evidence type="ECO:0000256" key="4">
    <source>
        <dbReference type="ARBA" id="ARBA00022692"/>
    </source>
</evidence>
<keyword evidence="3" id="KW-0813">Transport</keyword>
<feature type="transmembrane region" description="Helical" evidence="9">
    <location>
        <begin position="667"/>
        <end position="689"/>
    </location>
</feature>